<dbReference type="EMBL" id="PQIB02000002">
    <property type="protein sequence ID" value="RLN35833.1"/>
    <property type="molecule type" value="Genomic_DNA"/>
</dbReference>
<dbReference type="Proteomes" id="UP000275267">
    <property type="component" value="Unassembled WGS sequence"/>
</dbReference>
<gene>
    <name evidence="3" type="ORF">C2845_PM03G09050</name>
</gene>
<sequence length="216" mass="23443">MIVFHCLDSSGLTYTMEGIQLLLVEHRRATETEASIKEDDMTKTGTHCICSDRHRGVCGSFHSAGGFIADDHPNAGTAILARKFAFRAFVVSDTMAFVCSIVATCFLIYGGARAIPPNHRSLYNRLASGAGAIGGAVHACGLRIRVSPRARCSRSGAHNPRVHCVFSFSPLLLPGHLDPSASWGWKSDMEASWMERARGHALQPIKSVGPLRLFHL</sequence>
<evidence type="ECO:0000259" key="2">
    <source>
        <dbReference type="Pfam" id="PF13962"/>
    </source>
</evidence>
<dbReference type="STRING" id="4540.A0A3L6TEX0"/>
<protein>
    <recommendedName>
        <fullName evidence="2">PGG domain-containing protein</fullName>
    </recommendedName>
</protein>
<keyword evidence="4" id="KW-1185">Reference proteome</keyword>
<keyword evidence="1" id="KW-0472">Membrane</keyword>
<feature type="domain" description="PGG" evidence="2">
    <location>
        <begin position="61"/>
        <end position="124"/>
    </location>
</feature>
<evidence type="ECO:0000313" key="4">
    <source>
        <dbReference type="Proteomes" id="UP000275267"/>
    </source>
</evidence>
<dbReference type="InterPro" id="IPR026961">
    <property type="entry name" value="PGG_dom"/>
</dbReference>
<evidence type="ECO:0000256" key="1">
    <source>
        <dbReference type="SAM" id="Phobius"/>
    </source>
</evidence>
<dbReference type="OrthoDB" id="681442at2759"/>
<reference evidence="4" key="1">
    <citation type="journal article" date="2019" name="Nat. Commun.">
        <title>The genome of broomcorn millet.</title>
        <authorList>
            <person name="Zou C."/>
            <person name="Miki D."/>
            <person name="Li D."/>
            <person name="Tang Q."/>
            <person name="Xiao L."/>
            <person name="Rajput S."/>
            <person name="Deng P."/>
            <person name="Jia W."/>
            <person name="Huang R."/>
            <person name="Zhang M."/>
            <person name="Sun Y."/>
            <person name="Hu J."/>
            <person name="Fu X."/>
            <person name="Schnable P.S."/>
            <person name="Li F."/>
            <person name="Zhang H."/>
            <person name="Feng B."/>
            <person name="Zhu X."/>
            <person name="Liu R."/>
            <person name="Schnable J.C."/>
            <person name="Zhu J.-K."/>
            <person name="Zhang H."/>
        </authorList>
    </citation>
    <scope>NUCLEOTIDE SEQUENCE [LARGE SCALE GENOMIC DNA]</scope>
</reference>
<comment type="caution">
    <text evidence="3">The sequence shown here is derived from an EMBL/GenBank/DDBJ whole genome shotgun (WGS) entry which is preliminary data.</text>
</comment>
<keyword evidence="1" id="KW-1133">Transmembrane helix</keyword>
<accession>A0A3L6TEX0</accession>
<feature type="transmembrane region" description="Helical" evidence="1">
    <location>
        <begin position="88"/>
        <end position="110"/>
    </location>
</feature>
<dbReference type="AlphaFoldDB" id="A0A3L6TEX0"/>
<evidence type="ECO:0000313" key="3">
    <source>
        <dbReference type="EMBL" id="RLN35833.1"/>
    </source>
</evidence>
<organism evidence="3 4">
    <name type="scientific">Panicum miliaceum</name>
    <name type="common">Proso millet</name>
    <name type="synonym">Broomcorn millet</name>
    <dbReference type="NCBI Taxonomy" id="4540"/>
    <lineage>
        <taxon>Eukaryota</taxon>
        <taxon>Viridiplantae</taxon>
        <taxon>Streptophyta</taxon>
        <taxon>Embryophyta</taxon>
        <taxon>Tracheophyta</taxon>
        <taxon>Spermatophyta</taxon>
        <taxon>Magnoliopsida</taxon>
        <taxon>Liliopsida</taxon>
        <taxon>Poales</taxon>
        <taxon>Poaceae</taxon>
        <taxon>PACMAD clade</taxon>
        <taxon>Panicoideae</taxon>
        <taxon>Panicodae</taxon>
        <taxon>Paniceae</taxon>
        <taxon>Panicinae</taxon>
        <taxon>Panicum</taxon>
        <taxon>Panicum sect. Panicum</taxon>
    </lineage>
</organism>
<keyword evidence="1" id="KW-0812">Transmembrane</keyword>
<name>A0A3L6TEX0_PANMI</name>
<proteinExistence type="predicted"/>
<dbReference type="Pfam" id="PF13962">
    <property type="entry name" value="PGG"/>
    <property type="match status" value="1"/>
</dbReference>